<proteinExistence type="predicted"/>
<evidence type="ECO:0000313" key="1">
    <source>
        <dbReference type="EMBL" id="GER59378.1"/>
    </source>
</evidence>
<protein>
    <submittedName>
        <fullName evidence="1">Uncharacterized protein</fullName>
    </submittedName>
</protein>
<keyword evidence="2" id="KW-1185">Reference proteome</keyword>
<dbReference type="RefSeq" id="WP_235904664.1">
    <property type="nucleotide sequence ID" value="NZ_BKCG01000003.1"/>
</dbReference>
<dbReference type="AlphaFoldDB" id="A0A5J4J0B4"/>
<dbReference type="Proteomes" id="UP000326509">
    <property type="component" value="Unassembled WGS sequence"/>
</dbReference>
<sequence>MHTDDILQLDDLIEHANYHNEQYGDSLIVFISKHYGELKADHDKDHKEEQEEHEQLPFQHQSCSSAFTGIILNTTKEEFRNLEFIELKKNNFYYQSPSSSLHLEGLFQPPRHS</sequence>
<comment type="caution">
    <text evidence="1">The sequence shown here is derived from an EMBL/GenBank/DDBJ whole genome shotgun (WGS) entry which is preliminary data.</text>
</comment>
<evidence type="ECO:0000313" key="2">
    <source>
        <dbReference type="Proteomes" id="UP000326509"/>
    </source>
</evidence>
<reference evidence="1 2" key="1">
    <citation type="submission" date="2019-08" db="EMBL/GenBank/DDBJ databases">
        <title>Draft genome sequence of Ulvibacter marinus type strain NBRC 109484.</title>
        <authorList>
            <person name="Kawano K."/>
            <person name="Ushijima N."/>
            <person name="Kihara M."/>
            <person name="Itoh H."/>
        </authorList>
    </citation>
    <scope>NUCLEOTIDE SEQUENCE [LARGE SCALE GENOMIC DNA]</scope>
    <source>
        <strain evidence="1 2">NBRC 109484</strain>
    </source>
</reference>
<name>A0A5J4J0B4_9FLAO</name>
<organism evidence="1 2">
    <name type="scientific">Patiriisocius marinus</name>
    <dbReference type="NCBI Taxonomy" id="1397112"/>
    <lineage>
        <taxon>Bacteria</taxon>
        <taxon>Pseudomonadati</taxon>
        <taxon>Bacteroidota</taxon>
        <taxon>Flavobacteriia</taxon>
        <taxon>Flavobacteriales</taxon>
        <taxon>Flavobacteriaceae</taxon>
        <taxon>Patiriisocius</taxon>
    </lineage>
</organism>
<accession>A0A5J4J0B4</accession>
<gene>
    <name evidence="1" type="ORF">ULMA_14860</name>
</gene>
<dbReference type="EMBL" id="BKCG01000003">
    <property type="protein sequence ID" value="GER59378.1"/>
    <property type="molecule type" value="Genomic_DNA"/>
</dbReference>